<evidence type="ECO:0000313" key="1">
    <source>
        <dbReference type="EMBL" id="OJI97945.1"/>
    </source>
</evidence>
<dbReference type="RefSeq" id="XP_040663708.1">
    <property type="nucleotide sequence ID" value="XM_040816722.1"/>
</dbReference>
<name>A0A1L9P8Y1_ASPVE</name>
<dbReference type="EMBL" id="KV878126">
    <property type="protein sequence ID" value="OJI97945.1"/>
    <property type="molecule type" value="Genomic_DNA"/>
</dbReference>
<organism evidence="1 2">
    <name type="scientific">Aspergillus versicolor CBS 583.65</name>
    <dbReference type="NCBI Taxonomy" id="1036611"/>
    <lineage>
        <taxon>Eukaryota</taxon>
        <taxon>Fungi</taxon>
        <taxon>Dikarya</taxon>
        <taxon>Ascomycota</taxon>
        <taxon>Pezizomycotina</taxon>
        <taxon>Eurotiomycetes</taxon>
        <taxon>Eurotiomycetidae</taxon>
        <taxon>Eurotiales</taxon>
        <taxon>Aspergillaceae</taxon>
        <taxon>Aspergillus</taxon>
        <taxon>Aspergillus subgen. Nidulantes</taxon>
    </lineage>
</organism>
<dbReference type="VEuPathDB" id="FungiDB:ASPVEDRAFT_79618"/>
<evidence type="ECO:0008006" key="3">
    <source>
        <dbReference type="Google" id="ProtNLM"/>
    </source>
</evidence>
<dbReference type="AlphaFoldDB" id="A0A1L9P8Y1"/>
<sequence>MGFADLPTELVLQIAETAPTPRTLLMMAILNRRWYKIIAPHLIEYNLKYHKGVGLVHAAKKGNLRAVELFLDAGANPNTAPVYTTKNIDFCLWGVSYFHGSLDVLDLPLFLAVKNKHKMTALYLLQRGANPDIRSWKGHPHVADLAEFGGDYVLATLLRVLSRSKVDVDINWLEYRYRRGGFPPVPLT</sequence>
<dbReference type="SUPFAM" id="SSF48403">
    <property type="entry name" value="Ankyrin repeat"/>
    <property type="match status" value="1"/>
</dbReference>
<dbReference type="Gene3D" id="1.25.40.20">
    <property type="entry name" value="Ankyrin repeat-containing domain"/>
    <property type="match status" value="1"/>
</dbReference>
<dbReference type="OrthoDB" id="4429489at2759"/>
<accession>A0A1L9P8Y1</accession>
<dbReference type="Proteomes" id="UP000184073">
    <property type="component" value="Unassembled WGS sequence"/>
</dbReference>
<evidence type="ECO:0000313" key="2">
    <source>
        <dbReference type="Proteomes" id="UP000184073"/>
    </source>
</evidence>
<gene>
    <name evidence="1" type="ORF">ASPVEDRAFT_79618</name>
</gene>
<protein>
    <recommendedName>
        <fullName evidence="3">F-box domain-containing protein</fullName>
    </recommendedName>
</protein>
<dbReference type="InterPro" id="IPR036770">
    <property type="entry name" value="Ankyrin_rpt-contain_sf"/>
</dbReference>
<dbReference type="GeneID" id="63732233"/>
<keyword evidence="2" id="KW-1185">Reference proteome</keyword>
<reference evidence="2" key="1">
    <citation type="journal article" date="2017" name="Genome Biol.">
        <title>Comparative genomics reveals high biological diversity and specific adaptations in the industrially and medically important fungal genus Aspergillus.</title>
        <authorList>
            <person name="de Vries R.P."/>
            <person name="Riley R."/>
            <person name="Wiebenga A."/>
            <person name="Aguilar-Osorio G."/>
            <person name="Amillis S."/>
            <person name="Uchima C.A."/>
            <person name="Anderluh G."/>
            <person name="Asadollahi M."/>
            <person name="Askin M."/>
            <person name="Barry K."/>
            <person name="Battaglia E."/>
            <person name="Bayram O."/>
            <person name="Benocci T."/>
            <person name="Braus-Stromeyer S.A."/>
            <person name="Caldana C."/>
            <person name="Canovas D."/>
            <person name="Cerqueira G.C."/>
            <person name="Chen F."/>
            <person name="Chen W."/>
            <person name="Choi C."/>
            <person name="Clum A."/>
            <person name="Dos Santos R.A."/>
            <person name="Damasio A.R."/>
            <person name="Diallinas G."/>
            <person name="Emri T."/>
            <person name="Fekete E."/>
            <person name="Flipphi M."/>
            <person name="Freyberg S."/>
            <person name="Gallo A."/>
            <person name="Gournas C."/>
            <person name="Habgood R."/>
            <person name="Hainaut M."/>
            <person name="Harispe M.L."/>
            <person name="Henrissat B."/>
            <person name="Hilden K.S."/>
            <person name="Hope R."/>
            <person name="Hossain A."/>
            <person name="Karabika E."/>
            <person name="Karaffa L."/>
            <person name="Karanyi Z."/>
            <person name="Krasevec N."/>
            <person name="Kuo A."/>
            <person name="Kusch H."/>
            <person name="LaButti K."/>
            <person name="Lagendijk E.L."/>
            <person name="Lapidus A."/>
            <person name="Levasseur A."/>
            <person name="Lindquist E."/>
            <person name="Lipzen A."/>
            <person name="Logrieco A.F."/>
            <person name="MacCabe A."/>
            <person name="Maekelae M.R."/>
            <person name="Malavazi I."/>
            <person name="Melin P."/>
            <person name="Meyer V."/>
            <person name="Mielnichuk N."/>
            <person name="Miskei M."/>
            <person name="Molnar A.P."/>
            <person name="Mule G."/>
            <person name="Ngan C.Y."/>
            <person name="Orejas M."/>
            <person name="Orosz E."/>
            <person name="Ouedraogo J.P."/>
            <person name="Overkamp K.M."/>
            <person name="Park H.-S."/>
            <person name="Perrone G."/>
            <person name="Piumi F."/>
            <person name="Punt P.J."/>
            <person name="Ram A.F."/>
            <person name="Ramon A."/>
            <person name="Rauscher S."/>
            <person name="Record E."/>
            <person name="Riano-Pachon D.M."/>
            <person name="Robert V."/>
            <person name="Roehrig J."/>
            <person name="Ruller R."/>
            <person name="Salamov A."/>
            <person name="Salih N.S."/>
            <person name="Samson R.A."/>
            <person name="Sandor E."/>
            <person name="Sanguinetti M."/>
            <person name="Schuetze T."/>
            <person name="Sepcic K."/>
            <person name="Shelest E."/>
            <person name="Sherlock G."/>
            <person name="Sophianopoulou V."/>
            <person name="Squina F.M."/>
            <person name="Sun H."/>
            <person name="Susca A."/>
            <person name="Todd R.B."/>
            <person name="Tsang A."/>
            <person name="Unkles S.E."/>
            <person name="van de Wiele N."/>
            <person name="van Rossen-Uffink D."/>
            <person name="Oliveira J.V."/>
            <person name="Vesth T.C."/>
            <person name="Visser J."/>
            <person name="Yu J.-H."/>
            <person name="Zhou M."/>
            <person name="Andersen M.R."/>
            <person name="Archer D.B."/>
            <person name="Baker S.E."/>
            <person name="Benoit I."/>
            <person name="Brakhage A.A."/>
            <person name="Braus G.H."/>
            <person name="Fischer R."/>
            <person name="Frisvad J.C."/>
            <person name="Goldman G.H."/>
            <person name="Houbraken J."/>
            <person name="Oakley B."/>
            <person name="Pocsi I."/>
            <person name="Scazzocchio C."/>
            <person name="Seiboth B."/>
            <person name="vanKuyk P.A."/>
            <person name="Wortman J."/>
            <person name="Dyer P.S."/>
            <person name="Grigoriev I.V."/>
        </authorList>
    </citation>
    <scope>NUCLEOTIDE SEQUENCE [LARGE SCALE GENOMIC DNA]</scope>
    <source>
        <strain evidence="2">CBS 583.65</strain>
    </source>
</reference>
<proteinExistence type="predicted"/>
<dbReference type="Pfam" id="PF00023">
    <property type="entry name" value="Ank"/>
    <property type="match status" value="2"/>
</dbReference>
<dbReference type="SMART" id="SM00248">
    <property type="entry name" value="ANK"/>
    <property type="match status" value="2"/>
</dbReference>
<dbReference type="InterPro" id="IPR002110">
    <property type="entry name" value="Ankyrin_rpt"/>
</dbReference>